<dbReference type="AlphaFoldDB" id="A0A7J7M9F1"/>
<dbReference type="OrthoDB" id="5835829at2759"/>
<gene>
    <name evidence="2" type="ORF">GIB67_016321</name>
</gene>
<dbReference type="PANTHER" id="PTHR48047:SF150">
    <property type="entry name" value="SOLANIDINE UDP-GLUCOSE GLUCOSYLTRANSFERASE 1"/>
    <property type="match status" value="1"/>
</dbReference>
<dbReference type="EMBL" id="JACGCM010001690">
    <property type="protein sequence ID" value="KAF6151509.1"/>
    <property type="molecule type" value="Genomic_DNA"/>
</dbReference>
<evidence type="ECO:0000313" key="2">
    <source>
        <dbReference type="EMBL" id="KAF6151509.1"/>
    </source>
</evidence>
<organism evidence="2 3">
    <name type="scientific">Kingdonia uniflora</name>
    <dbReference type="NCBI Taxonomy" id="39325"/>
    <lineage>
        <taxon>Eukaryota</taxon>
        <taxon>Viridiplantae</taxon>
        <taxon>Streptophyta</taxon>
        <taxon>Embryophyta</taxon>
        <taxon>Tracheophyta</taxon>
        <taxon>Spermatophyta</taxon>
        <taxon>Magnoliopsida</taxon>
        <taxon>Ranunculales</taxon>
        <taxon>Circaeasteraceae</taxon>
        <taxon>Kingdonia</taxon>
    </lineage>
</organism>
<keyword evidence="3" id="KW-1185">Reference proteome</keyword>
<proteinExistence type="inferred from homology"/>
<accession>A0A7J7M9F1</accession>
<dbReference type="GO" id="GO:0035251">
    <property type="term" value="F:UDP-glucosyltransferase activity"/>
    <property type="evidence" value="ECO:0007669"/>
    <property type="project" value="TreeGrafter"/>
</dbReference>
<comment type="similarity">
    <text evidence="1">Belongs to the UDP-glycosyltransferase family.</text>
</comment>
<evidence type="ECO:0000313" key="3">
    <source>
        <dbReference type="Proteomes" id="UP000541444"/>
    </source>
</evidence>
<dbReference type="Gene3D" id="3.40.50.2000">
    <property type="entry name" value="Glycogen Phosphorylase B"/>
    <property type="match status" value="2"/>
</dbReference>
<protein>
    <submittedName>
        <fullName evidence="2">Uncharacterized protein</fullName>
    </submittedName>
</protein>
<dbReference type="SUPFAM" id="SSF53756">
    <property type="entry name" value="UDP-Glycosyltransferase/glycogen phosphorylase"/>
    <property type="match status" value="1"/>
</dbReference>
<sequence>MASDTESPPPKLEFIFISFITPGHIIPMVDMARLFASHGVAVIIITTTHNSLIFKNAIDRDIKSGKPIKLHVLPFPFADFGLPESLENMNYVMSPDQNPKLYQATMLPIKPIQQMLLDHIPNCIVPDMFCPWTVDFAVELGIPRIVFQGSSYFLLCAQYSMRHNVPYENVTSDMELFVVPGLQDQVELSRLQLPDHVRTKKVFSAMLDVIRKAELRSFGVLMNSFPELEPSYLYEIATALDTSNHPFIWVICNKEMIDGGDEAWLLNGLKSRVNERDSWRAIDCLAVKQFYNEKLVIQVVMTGVGVGTEKWLSLLEDDGKVVVKKKKIEKAIIRLMDGGDEVKEIRERAKELGRKAKRVVEVGGSSYNDLIGLIDENKKDWDRHFLSEQFKEDERIILTNTDGMDEMMKKFYKTKKEEILARNRDAHGSSTTRE</sequence>
<dbReference type="Proteomes" id="UP000541444">
    <property type="component" value="Unassembled WGS sequence"/>
</dbReference>
<comment type="caution">
    <text evidence="2">The sequence shown here is derived from an EMBL/GenBank/DDBJ whole genome shotgun (WGS) entry which is preliminary data.</text>
</comment>
<name>A0A7J7M9F1_9MAGN</name>
<evidence type="ECO:0000256" key="1">
    <source>
        <dbReference type="ARBA" id="ARBA00009995"/>
    </source>
</evidence>
<reference evidence="2 3" key="1">
    <citation type="journal article" date="2020" name="IScience">
        <title>Genome Sequencing of the Endangered Kingdonia uniflora (Circaeasteraceae, Ranunculales) Reveals Potential Mechanisms of Evolutionary Specialization.</title>
        <authorList>
            <person name="Sun Y."/>
            <person name="Deng T."/>
            <person name="Zhang A."/>
            <person name="Moore M.J."/>
            <person name="Landis J.B."/>
            <person name="Lin N."/>
            <person name="Zhang H."/>
            <person name="Zhang X."/>
            <person name="Huang J."/>
            <person name="Zhang X."/>
            <person name="Sun H."/>
            <person name="Wang H."/>
        </authorList>
    </citation>
    <scope>NUCLEOTIDE SEQUENCE [LARGE SCALE GENOMIC DNA]</scope>
    <source>
        <strain evidence="2">TB1705</strain>
        <tissue evidence="2">Leaf</tissue>
    </source>
</reference>
<dbReference type="PANTHER" id="PTHR48047">
    <property type="entry name" value="GLYCOSYLTRANSFERASE"/>
    <property type="match status" value="1"/>
</dbReference>